<feature type="non-terminal residue" evidence="1">
    <location>
        <position position="1"/>
    </location>
</feature>
<keyword evidence="2" id="KW-1185">Reference proteome</keyword>
<evidence type="ECO:0000313" key="1">
    <source>
        <dbReference type="EMBL" id="MCI27140.1"/>
    </source>
</evidence>
<comment type="caution">
    <text evidence="1">The sequence shown here is derived from an EMBL/GenBank/DDBJ whole genome shotgun (WGS) entry which is preliminary data.</text>
</comment>
<evidence type="ECO:0000313" key="2">
    <source>
        <dbReference type="Proteomes" id="UP000265520"/>
    </source>
</evidence>
<accession>A0A392QU72</accession>
<name>A0A392QU72_9FABA</name>
<sequence length="42" mass="4759">DSSLNRHKTLHVRALSPGDVLSSLGDMCRWWSPVVAVYWATF</sequence>
<organism evidence="1 2">
    <name type="scientific">Trifolium medium</name>
    <dbReference type="NCBI Taxonomy" id="97028"/>
    <lineage>
        <taxon>Eukaryota</taxon>
        <taxon>Viridiplantae</taxon>
        <taxon>Streptophyta</taxon>
        <taxon>Embryophyta</taxon>
        <taxon>Tracheophyta</taxon>
        <taxon>Spermatophyta</taxon>
        <taxon>Magnoliopsida</taxon>
        <taxon>eudicotyledons</taxon>
        <taxon>Gunneridae</taxon>
        <taxon>Pentapetalae</taxon>
        <taxon>rosids</taxon>
        <taxon>fabids</taxon>
        <taxon>Fabales</taxon>
        <taxon>Fabaceae</taxon>
        <taxon>Papilionoideae</taxon>
        <taxon>50 kb inversion clade</taxon>
        <taxon>NPAAA clade</taxon>
        <taxon>Hologalegina</taxon>
        <taxon>IRL clade</taxon>
        <taxon>Trifolieae</taxon>
        <taxon>Trifolium</taxon>
    </lineage>
</organism>
<proteinExistence type="predicted"/>
<protein>
    <submittedName>
        <fullName evidence="1">Uncharacterized protein</fullName>
    </submittedName>
</protein>
<dbReference type="Proteomes" id="UP000265520">
    <property type="component" value="Unassembled WGS sequence"/>
</dbReference>
<dbReference type="EMBL" id="LXQA010157554">
    <property type="protein sequence ID" value="MCI27140.1"/>
    <property type="molecule type" value="Genomic_DNA"/>
</dbReference>
<reference evidence="1 2" key="1">
    <citation type="journal article" date="2018" name="Front. Plant Sci.">
        <title>Red Clover (Trifolium pratense) and Zigzag Clover (T. medium) - A Picture of Genomic Similarities and Differences.</title>
        <authorList>
            <person name="Dluhosova J."/>
            <person name="Istvanek J."/>
            <person name="Nedelnik J."/>
            <person name="Repkova J."/>
        </authorList>
    </citation>
    <scope>NUCLEOTIDE SEQUENCE [LARGE SCALE GENOMIC DNA]</scope>
    <source>
        <strain evidence="2">cv. 10/8</strain>
        <tissue evidence="1">Leaf</tissue>
    </source>
</reference>
<dbReference type="AlphaFoldDB" id="A0A392QU72"/>